<comment type="pathway">
    <text evidence="1 5">Carotenoid biosynthesis.</text>
</comment>
<evidence type="ECO:0000313" key="8">
    <source>
        <dbReference type="Proteomes" id="UP001520140"/>
    </source>
</evidence>
<evidence type="ECO:0000256" key="1">
    <source>
        <dbReference type="ARBA" id="ARBA00004829"/>
    </source>
</evidence>
<comment type="similarity">
    <text evidence="2 5">Belongs to the carotenoid/retinoid oxidoreductase family.</text>
</comment>
<keyword evidence="3 5" id="KW-0125">Carotenoid biosynthesis</keyword>
<dbReference type="InterPro" id="IPR002937">
    <property type="entry name" value="Amino_oxidase"/>
</dbReference>
<evidence type="ECO:0000313" key="7">
    <source>
        <dbReference type="EMBL" id="MBY6320146.1"/>
    </source>
</evidence>
<gene>
    <name evidence="7" type="primary">crtI</name>
    <name evidence="7" type="ORF">HQ605_04855</name>
</gene>
<organism evidence="7 8">
    <name type="scientific">Rhodococcoides kroppenstedtii</name>
    <dbReference type="NCBI Taxonomy" id="293050"/>
    <lineage>
        <taxon>Bacteria</taxon>
        <taxon>Bacillati</taxon>
        <taxon>Actinomycetota</taxon>
        <taxon>Actinomycetes</taxon>
        <taxon>Mycobacteriales</taxon>
        <taxon>Nocardiaceae</taxon>
        <taxon>Rhodococcoides</taxon>
    </lineage>
</organism>
<dbReference type="InterPro" id="IPR008150">
    <property type="entry name" value="Phytoene_DH_bac_CS"/>
</dbReference>
<evidence type="ECO:0000256" key="4">
    <source>
        <dbReference type="ARBA" id="ARBA00023002"/>
    </source>
</evidence>
<dbReference type="InterPro" id="IPR014105">
    <property type="entry name" value="Carotenoid/retinoid_OxRdtase"/>
</dbReference>
<dbReference type="PANTHER" id="PTHR43734:SF1">
    <property type="entry name" value="PHYTOENE DESATURASE"/>
    <property type="match status" value="1"/>
</dbReference>
<dbReference type="NCBIfam" id="TIGR02734">
    <property type="entry name" value="crtI_fam"/>
    <property type="match status" value="1"/>
</dbReference>
<feature type="domain" description="Amine oxidase" evidence="6">
    <location>
        <begin position="22"/>
        <end position="513"/>
    </location>
</feature>
<dbReference type="Pfam" id="PF01593">
    <property type="entry name" value="Amino_oxidase"/>
    <property type="match status" value="1"/>
</dbReference>
<sequence>MTSTAATVTGPTDHVVVVGAGLSGLAAALHLRGTGREVTLLERSDTVGGRVGSVAAPGYRIDTGASVLTMPDLIDEALAAVGATRESTTPPLRLHPLHPAYHTRFADGTSIDVHSDPERMVAEVERTCGTEEAARYRRLRGWLASMFDAAYDRFVGGNFDSPVDLVAEPTSLRKTLTLLKLGGFAKLGGKVDAFVHDDRLRRIFTFQALYAGVAPAKALGVYSVIAHMDTSLGVTFPEGGMRVIAESMADAFTTAGGTLRTEATVRSIEQGGGRARAVVLEGGERIACDALVLTPDLPVVDALLGTAGVRTPRRRIRASPSAVVVHGRVPVSVTEAWSSRSHHVIDFGAKWAETFRELTARRGRGSVMSDPSLLITRTSLTDPGLRVTTDGVEQEPISVLAPCPNLDTAPIDWDAVTEPYVREILLEMERRGYHGIAEHLVIDHVDTPTTWAAQGMIAGTPFSASHVFRQTGPFRRRNLVPGIENVVLAGCGTTPGVGVPTVLISGRLAAQRIDAAAGRARA</sequence>
<keyword evidence="4 5" id="KW-0560">Oxidoreductase</keyword>
<proteinExistence type="inferred from homology"/>
<dbReference type="PANTHER" id="PTHR43734">
    <property type="entry name" value="PHYTOENE DESATURASE"/>
    <property type="match status" value="1"/>
</dbReference>
<accession>A0ABS7NQ72</accession>
<protein>
    <submittedName>
        <fullName evidence="7">Phytoene desaturase</fullName>
    </submittedName>
</protein>
<dbReference type="PROSITE" id="PS00982">
    <property type="entry name" value="PHYTOENE_DH"/>
    <property type="match status" value="1"/>
</dbReference>
<comment type="caution">
    <text evidence="7">The sequence shown here is derived from an EMBL/GenBank/DDBJ whole genome shotgun (WGS) entry which is preliminary data.</text>
</comment>
<keyword evidence="8" id="KW-1185">Reference proteome</keyword>
<evidence type="ECO:0000256" key="3">
    <source>
        <dbReference type="ARBA" id="ARBA00022746"/>
    </source>
</evidence>
<dbReference type="SUPFAM" id="SSF51905">
    <property type="entry name" value="FAD/NAD(P)-binding domain"/>
    <property type="match status" value="1"/>
</dbReference>
<evidence type="ECO:0000256" key="2">
    <source>
        <dbReference type="ARBA" id="ARBA00006046"/>
    </source>
</evidence>
<reference evidence="7 8" key="1">
    <citation type="submission" date="2020-06" db="EMBL/GenBank/DDBJ databases">
        <title>Taxonomy, biology and ecology of Rhodococcus bacteria occurring in California pistachio and other woody hosts as revealed by genome sequence analyses.</title>
        <authorList>
            <person name="Gai Y."/>
            <person name="Riely B."/>
        </authorList>
    </citation>
    <scope>NUCLEOTIDE SEQUENCE [LARGE SCALE GENOMIC DNA]</scope>
    <source>
        <strain evidence="7 8">BP-284</strain>
    </source>
</reference>
<dbReference type="EMBL" id="JABUKG010000004">
    <property type="protein sequence ID" value="MBY6320146.1"/>
    <property type="molecule type" value="Genomic_DNA"/>
</dbReference>
<name>A0ABS7NQ72_9NOCA</name>
<evidence type="ECO:0000259" key="6">
    <source>
        <dbReference type="Pfam" id="PF01593"/>
    </source>
</evidence>
<dbReference type="Proteomes" id="UP001520140">
    <property type="component" value="Unassembled WGS sequence"/>
</dbReference>
<dbReference type="InterPro" id="IPR036188">
    <property type="entry name" value="FAD/NAD-bd_sf"/>
</dbReference>
<dbReference type="RefSeq" id="WP_068100419.1">
    <property type="nucleotide sequence ID" value="NZ_JABUKE010000003.1"/>
</dbReference>
<evidence type="ECO:0000256" key="5">
    <source>
        <dbReference type="RuleBase" id="RU362075"/>
    </source>
</evidence>
<dbReference type="Gene3D" id="3.50.50.60">
    <property type="entry name" value="FAD/NAD(P)-binding domain"/>
    <property type="match status" value="2"/>
</dbReference>